<accession>A0A4S8LLR6</accession>
<evidence type="ECO:0000313" key="1">
    <source>
        <dbReference type="EMBL" id="THU90222.1"/>
    </source>
</evidence>
<dbReference type="Proteomes" id="UP000297245">
    <property type="component" value="Unassembled WGS sequence"/>
</dbReference>
<organism evidence="1 2">
    <name type="scientific">Dendrothele bispora (strain CBS 962.96)</name>
    <dbReference type="NCBI Taxonomy" id="1314807"/>
    <lineage>
        <taxon>Eukaryota</taxon>
        <taxon>Fungi</taxon>
        <taxon>Dikarya</taxon>
        <taxon>Basidiomycota</taxon>
        <taxon>Agaricomycotina</taxon>
        <taxon>Agaricomycetes</taxon>
        <taxon>Agaricomycetidae</taxon>
        <taxon>Agaricales</taxon>
        <taxon>Agaricales incertae sedis</taxon>
        <taxon>Dendrothele</taxon>
    </lineage>
</organism>
<dbReference type="EMBL" id="ML179342">
    <property type="protein sequence ID" value="THU90222.1"/>
    <property type="molecule type" value="Genomic_DNA"/>
</dbReference>
<keyword evidence="2" id="KW-1185">Reference proteome</keyword>
<reference evidence="1 2" key="1">
    <citation type="journal article" date="2019" name="Nat. Ecol. Evol.">
        <title>Megaphylogeny resolves global patterns of mushroom evolution.</title>
        <authorList>
            <person name="Varga T."/>
            <person name="Krizsan K."/>
            <person name="Foldi C."/>
            <person name="Dima B."/>
            <person name="Sanchez-Garcia M."/>
            <person name="Sanchez-Ramirez S."/>
            <person name="Szollosi G.J."/>
            <person name="Szarkandi J.G."/>
            <person name="Papp V."/>
            <person name="Albert L."/>
            <person name="Andreopoulos W."/>
            <person name="Angelini C."/>
            <person name="Antonin V."/>
            <person name="Barry K.W."/>
            <person name="Bougher N.L."/>
            <person name="Buchanan P."/>
            <person name="Buyck B."/>
            <person name="Bense V."/>
            <person name="Catcheside P."/>
            <person name="Chovatia M."/>
            <person name="Cooper J."/>
            <person name="Damon W."/>
            <person name="Desjardin D."/>
            <person name="Finy P."/>
            <person name="Geml J."/>
            <person name="Haridas S."/>
            <person name="Hughes K."/>
            <person name="Justo A."/>
            <person name="Karasinski D."/>
            <person name="Kautmanova I."/>
            <person name="Kiss B."/>
            <person name="Kocsube S."/>
            <person name="Kotiranta H."/>
            <person name="LaButti K.M."/>
            <person name="Lechner B.E."/>
            <person name="Liimatainen K."/>
            <person name="Lipzen A."/>
            <person name="Lukacs Z."/>
            <person name="Mihaltcheva S."/>
            <person name="Morgado L.N."/>
            <person name="Niskanen T."/>
            <person name="Noordeloos M.E."/>
            <person name="Ohm R.A."/>
            <person name="Ortiz-Santana B."/>
            <person name="Ovrebo C."/>
            <person name="Racz N."/>
            <person name="Riley R."/>
            <person name="Savchenko A."/>
            <person name="Shiryaev A."/>
            <person name="Soop K."/>
            <person name="Spirin V."/>
            <person name="Szebenyi C."/>
            <person name="Tomsovsky M."/>
            <person name="Tulloss R.E."/>
            <person name="Uehling J."/>
            <person name="Grigoriev I.V."/>
            <person name="Vagvolgyi C."/>
            <person name="Papp T."/>
            <person name="Martin F.M."/>
            <person name="Miettinen O."/>
            <person name="Hibbett D.S."/>
            <person name="Nagy L.G."/>
        </authorList>
    </citation>
    <scope>NUCLEOTIDE SEQUENCE [LARGE SCALE GENOMIC DNA]</scope>
    <source>
        <strain evidence="1 2">CBS 962.96</strain>
    </source>
</reference>
<name>A0A4S8LLR6_DENBC</name>
<sequence length="198" mass="22157">MEANARKNAGTSESGTAWTWDIQVAKDFLERLKNEARSNTEMLYAAICDLIDSSKANSGDDLTIASKIAGLLSAGSLLDEYLTLLPLICPKAKVLKNHEQSSSKGFELDLIVIIVAPNGEICPISQAAKLDNPPVSNSSSLRNFIATVHEPWEHLKDKLEPRWASSVMELLRMVDFCFRKKCFFLIEATHRRFRTKMK</sequence>
<evidence type="ECO:0000313" key="2">
    <source>
        <dbReference type="Proteomes" id="UP000297245"/>
    </source>
</evidence>
<gene>
    <name evidence="1" type="ORF">K435DRAFT_273928</name>
</gene>
<dbReference type="AlphaFoldDB" id="A0A4S8LLR6"/>
<proteinExistence type="predicted"/>
<protein>
    <submittedName>
        <fullName evidence="1">Uncharacterized protein</fullName>
    </submittedName>
</protein>